<proteinExistence type="predicted"/>
<dbReference type="Pfam" id="PF25540">
    <property type="entry name" value="DUF7923"/>
    <property type="match status" value="1"/>
</dbReference>
<feature type="domain" description="Tandem CCCH zinc finger" evidence="2">
    <location>
        <begin position="241"/>
        <end position="291"/>
    </location>
</feature>
<dbReference type="GeneID" id="19175323"/>
<dbReference type="Pfam" id="PF25543">
    <property type="entry name" value="zf-CCCH_tandem"/>
    <property type="match status" value="1"/>
</dbReference>
<feature type="domain" description="DUF7923" evidence="1">
    <location>
        <begin position="2"/>
        <end position="121"/>
    </location>
</feature>
<dbReference type="VEuPathDB" id="FungiDB:A1O7_00707"/>
<evidence type="ECO:0000313" key="4">
    <source>
        <dbReference type="Proteomes" id="UP000019473"/>
    </source>
</evidence>
<dbReference type="OrthoDB" id="2270193at2759"/>
<dbReference type="PANTHER" id="PTHR37543">
    <property type="entry name" value="CCCH ZINC FINGER DNA BINDING PROTEIN (AFU_ORTHOLOGUE AFUA_5G12760)"/>
    <property type="match status" value="1"/>
</dbReference>
<evidence type="ECO:0000259" key="1">
    <source>
        <dbReference type="Pfam" id="PF25540"/>
    </source>
</evidence>
<comment type="caution">
    <text evidence="3">The sequence shown here is derived from an EMBL/GenBank/DDBJ whole genome shotgun (WGS) entry which is preliminary data.</text>
</comment>
<evidence type="ECO:0000313" key="3">
    <source>
        <dbReference type="EMBL" id="EXJ64371.1"/>
    </source>
</evidence>
<protein>
    <submittedName>
        <fullName evidence="3">Uncharacterized protein</fullName>
    </submittedName>
</protein>
<evidence type="ECO:0000259" key="2">
    <source>
        <dbReference type="Pfam" id="PF25543"/>
    </source>
</evidence>
<keyword evidence="4" id="KW-1185">Reference proteome</keyword>
<accession>W9WIF5</accession>
<dbReference type="InterPro" id="IPR057683">
    <property type="entry name" value="DUF7923"/>
</dbReference>
<gene>
    <name evidence="3" type="ORF">A1O7_00707</name>
</gene>
<dbReference type="InterPro" id="IPR057654">
    <property type="entry name" value="Znf-CCCH_tandem"/>
</dbReference>
<organism evidence="3 4">
    <name type="scientific">Cladophialophora yegresii CBS 114405</name>
    <dbReference type="NCBI Taxonomy" id="1182544"/>
    <lineage>
        <taxon>Eukaryota</taxon>
        <taxon>Fungi</taxon>
        <taxon>Dikarya</taxon>
        <taxon>Ascomycota</taxon>
        <taxon>Pezizomycotina</taxon>
        <taxon>Eurotiomycetes</taxon>
        <taxon>Chaetothyriomycetidae</taxon>
        <taxon>Chaetothyriales</taxon>
        <taxon>Herpotrichiellaceae</taxon>
        <taxon>Cladophialophora</taxon>
    </lineage>
</organism>
<dbReference type="AlphaFoldDB" id="W9WIF5"/>
<name>W9WIF5_9EURO</name>
<dbReference type="PANTHER" id="PTHR37543:SF1">
    <property type="entry name" value="CCCH ZINC FINGER DNA BINDING PROTEIN (AFU_ORTHOLOGUE AFUA_5G12760)"/>
    <property type="match status" value="1"/>
</dbReference>
<dbReference type="HOGENOM" id="CLU_031811_0_0_1"/>
<dbReference type="eggNOG" id="ENOG502SM7V">
    <property type="taxonomic scope" value="Eukaryota"/>
</dbReference>
<dbReference type="EMBL" id="AMGW01000001">
    <property type="protein sequence ID" value="EXJ64371.1"/>
    <property type="molecule type" value="Genomic_DNA"/>
</dbReference>
<dbReference type="RefSeq" id="XP_007752938.1">
    <property type="nucleotide sequence ID" value="XM_007754748.1"/>
</dbReference>
<sequence>MAGLAKTYYDAKLLPDAIVFRQFVQGFNKEHALCHFTDAGDDKEAADNKVKAEMALFYDNVHCKHIMLAASGDNSYAGFLRQYTLTDQVSSRVVLIESIPFANQLDVLAIKFEKTHLQGLFRDHKIEKKALLFHEERPGPLGDTPPATYASTVKQPNGWQEKQAPVLPKSPLIDGGQVEAGRRIYQNNKGQRVDQPIKADKATTYRLKPLKLCNRHFLTKCYHNPCGHNHEGKLTSVEIDALRFIARLSPCQTLYCEDPDCVSGHRCMQGANCDKGSRCWFGDEMHRVDTKITGFITV</sequence>
<dbReference type="STRING" id="1182544.W9WIF5"/>
<reference evidence="3 4" key="1">
    <citation type="submission" date="2013-03" db="EMBL/GenBank/DDBJ databases">
        <title>The Genome Sequence of Cladophialophora yegresii CBS 114405.</title>
        <authorList>
            <consortium name="The Broad Institute Genomics Platform"/>
            <person name="Cuomo C."/>
            <person name="de Hoog S."/>
            <person name="Gorbushina A."/>
            <person name="Walker B."/>
            <person name="Young S.K."/>
            <person name="Zeng Q."/>
            <person name="Gargeya S."/>
            <person name="Fitzgerald M."/>
            <person name="Haas B."/>
            <person name="Abouelleil A."/>
            <person name="Allen A.W."/>
            <person name="Alvarado L."/>
            <person name="Arachchi H.M."/>
            <person name="Berlin A.M."/>
            <person name="Chapman S.B."/>
            <person name="Gainer-Dewar J."/>
            <person name="Goldberg J."/>
            <person name="Griggs A."/>
            <person name="Gujja S."/>
            <person name="Hansen M."/>
            <person name="Howarth C."/>
            <person name="Imamovic A."/>
            <person name="Ireland A."/>
            <person name="Larimer J."/>
            <person name="McCowan C."/>
            <person name="Murphy C."/>
            <person name="Pearson M."/>
            <person name="Poon T.W."/>
            <person name="Priest M."/>
            <person name="Roberts A."/>
            <person name="Saif S."/>
            <person name="Shea T."/>
            <person name="Sisk P."/>
            <person name="Sykes S."/>
            <person name="Wortman J."/>
            <person name="Nusbaum C."/>
            <person name="Birren B."/>
        </authorList>
    </citation>
    <scope>NUCLEOTIDE SEQUENCE [LARGE SCALE GENOMIC DNA]</scope>
    <source>
        <strain evidence="3 4">CBS 114405</strain>
    </source>
</reference>
<dbReference type="Proteomes" id="UP000019473">
    <property type="component" value="Unassembled WGS sequence"/>
</dbReference>